<dbReference type="InterPro" id="IPR036680">
    <property type="entry name" value="SPOR-like_sf"/>
</dbReference>
<dbReference type="GO" id="GO:0042834">
    <property type="term" value="F:peptidoglycan binding"/>
    <property type="evidence" value="ECO:0007669"/>
    <property type="project" value="InterPro"/>
</dbReference>
<keyword evidence="1" id="KW-0472">Membrane</keyword>
<reference evidence="3 4" key="1">
    <citation type="submission" date="2017-08" db="EMBL/GenBank/DDBJ databases">
        <title>Infants hospitalized years apart are colonized by the same room-sourced microbial strains.</title>
        <authorList>
            <person name="Brooks B."/>
            <person name="Olm M.R."/>
            <person name="Firek B.A."/>
            <person name="Baker R."/>
            <person name="Thomas B.C."/>
            <person name="Morowitz M.J."/>
            <person name="Banfield J.F."/>
        </authorList>
    </citation>
    <scope>NUCLEOTIDE SEQUENCE [LARGE SCALE GENOMIC DNA]</scope>
    <source>
        <strain evidence="3">S2_005_002_R2_29</strain>
    </source>
</reference>
<dbReference type="AlphaFoldDB" id="A0A2W5MSN0"/>
<evidence type="ECO:0000313" key="4">
    <source>
        <dbReference type="Proteomes" id="UP000249417"/>
    </source>
</evidence>
<name>A0A2W5MSN0_9BACT</name>
<accession>A0A2W5MSN0</accession>
<comment type="caution">
    <text evidence="3">The sequence shown here is derived from an EMBL/GenBank/DDBJ whole genome shotgun (WGS) entry which is preliminary data.</text>
</comment>
<dbReference type="InterPro" id="IPR007730">
    <property type="entry name" value="SPOR-like_dom"/>
</dbReference>
<proteinExistence type="predicted"/>
<dbReference type="SUPFAM" id="SSF110997">
    <property type="entry name" value="Sporulation related repeat"/>
    <property type="match status" value="1"/>
</dbReference>
<evidence type="ECO:0000259" key="2">
    <source>
        <dbReference type="PROSITE" id="PS51724"/>
    </source>
</evidence>
<dbReference type="PROSITE" id="PS51724">
    <property type="entry name" value="SPOR"/>
    <property type="match status" value="1"/>
</dbReference>
<sequence>MAKKYDDFDEADQDGIFDQIFGIISQRKREFAIVSVVAAVVLLGIVVFGSYPDDADSAASDSVPIVRADAGAYKTTPDNPGGMEIPYRDSTVFSSADAAKTDGGTENILADEGSEEPLPRDQLFAGLNTENNSAPVTEEVAPAPTTTTAEANPALNPILGDAPAKVEAVEPPSNDALVKEALGTTAPVAAVPEAVKPAPVEPAPVAKIEPKEEVVAKTEPAAGTAAAKVTPGGYYVQLASVKSTAGAASEYKKMQVKYSALSGVKYRTQEANLGAKGTFYRIQAGPMSKESASSVCGSIKAKGGSCLVTAK</sequence>
<evidence type="ECO:0000256" key="1">
    <source>
        <dbReference type="SAM" id="Phobius"/>
    </source>
</evidence>
<dbReference type="Gene3D" id="3.30.70.1070">
    <property type="entry name" value="Sporulation related repeat"/>
    <property type="match status" value="1"/>
</dbReference>
<dbReference type="Pfam" id="PF05036">
    <property type="entry name" value="SPOR"/>
    <property type="match status" value="1"/>
</dbReference>
<feature type="transmembrane region" description="Helical" evidence="1">
    <location>
        <begin position="31"/>
        <end position="51"/>
    </location>
</feature>
<dbReference type="EMBL" id="QFQB01000104">
    <property type="protein sequence ID" value="PZQ44216.1"/>
    <property type="molecule type" value="Genomic_DNA"/>
</dbReference>
<evidence type="ECO:0000313" key="3">
    <source>
        <dbReference type="EMBL" id="PZQ44216.1"/>
    </source>
</evidence>
<gene>
    <name evidence="3" type="ORF">DI551_10610</name>
</gene>
<protein>
    <recommendedName>
        <fullName evidence="2">SPOR domain-containing protein</fullName>
    </recommendedName>
</protein>
<keyword evidence="1" id="KW-1133">Transmembrane helix</keyword>
<keyword evidence="1" id="KW-0812">Transmembrane</keyword>
<dbReference type="Proteomes" id="UP000249417">
    <property type="component" value="Unassembled WGS sequence"/>
</dbReference>
<feature type="domain" description="SPOR" evidence="2">
    <location>
        <begin position="228"/>
        <end position="311"/>
    </location>
</feature>
<organism evidence="3 4">
    <name type="scientific">Micavibrio aeruginosavorus</name>
    <dbReference type="NCBI Taxonomy" id="349221"/>
    <lineage>
        <taxon>Bacteria</taxon>
        <taxon>Pseudomonadati</taxon>
        <taxon>Bdellovibrionota</taxon>
        <taxon>Bdellovibrionia</taxon>
        <taxon>Bdellovibrionales</taxon>
        <taxon>Pseudobdellovibrionaceae</taxon>
        <taxon>Micavibrio</taxon>
    </lineage>
</organism>